<gene>
    <name evidence="9" type="ORF">VSH64_32130</name>
</gene>
<dbReference type="PANTHER" id="PTHR43884:SF12">
    <property type="entry name" value="ISOVALERYL-COA DEHYDROGENASE, MITOCHONDRIAL-RELATED"/>
    <property type="match status" value="1"/>
</dbReference>
<dbReference type="Pfam" id="PF00441">
    <property type="entry name" value="Acyl-CoA_dh_1"/>
    <property type="match status" value="1"/>
</dbReference>
<evidence type="ECO:0000259" key="8">
    <source>
        <dbReference type="Pfam" id="PF02771"/>
    </source>
</evidence>
<organism evidence="9 10">
    <name type="scientific">Amycolatopsis rhabdoformis</name>
    <dbReference type="NCBI Taxonomy" id="1448059"/>
    <lineage>
        <taxon>Bacteria</taxon>
        <taxon>Bacillati</taxon>
        <taxon>Actinomycetota</taxon>
        <taxon>Actinomycetes</taxon>
        <taxon>Pseudonocardiales</taxon>
        <taxon>Pseudonocardiaceae</taxon>
        <taxon>Amycolatopsis</taxon>
    </lineage>
</organism>
<dbReference type="InterPro" id="IPR009075">
    <property type="entry name" value="AcylCo_DH/oxidase_C"/>
</dbReference>
<dbReference type="Pfam" id="PF02770">
    <property type="entry name" value="Acyl-CoA_dh_M"/>
    <property type="match status" value="1"/>
</dbReference>
<dbReference type="Pfam" id="PF02771">
    <property type="entry name" value="Acyl-CoA_dh_N"/>
    <property type="match status" value="1"/>
</dbReference>
<name>A0ABZ1I064_9PSEU</name>
<dbReference type="PROSITE" id="PS00072">
    <property type="entry name" value="ACYL_COA_DH_1"/>
    <property type="match status" value="1"/>
</dbReference>
<dbReference type="PIRSF" id="PIRSF016578">
    <property type="entry name" value="HsaA"/>
    <property type="match status" value="1"/>
</dbReference>
<keyword evidence="3 5" id="KW-0285">Flavoprotein</keyword>
<dbReference type="Proteomes" id="UP001330812">
    <property type="component" value="Chromosome"/>
</dbReference>
<evidence type="ECO:0000313" key="10">
    <source>
        <dbReference type="Proteomes" id="UP001330812"/>
    </source>
</evidence>
<dbReference type="Gene3D" id="1.20.140.10">
    <property type="entry name" value="Butyryl-CoA Dehydrogenase, subunit A, domain 3"/>
    <property type="match status" value="1"/>
</dbReference>
<comment type="similarity">
    <text evidence="2 5">Belongs to the acyl-CoA dehydrogenase family.</text>
</comment>
<dbReference type="InterPro" id="IPR009100">
    <property type="entry name" value="AcylCoA_DH/oxidase_NM_dom_sf"/>
</dbReference>
<reference evidence="9 10" key="1">
    <citation type="journal article" date="2015" name="Int. J. Syst. Evol. Microbiol.">
        <title>Amycolatopsis rhabdoformis sp. nov., an actinomycete isolated from a tropical forest soil.</title>
        <authorList>
            <person name="Souza W.R."/>
            <person name="Silva R.E."/>
            <person name="Goodfellow M."/>
            <person name="Busarakam K."/>
            <person name="Figueiro F.S."/>
            <person name="Ferreira D."/>
            <person name="Rodrigues-Filho E."/>
            <person name="Moraes L.A.B."/>
            <person name="Zucchi T.D."/>
        </authorList>
    </citation>
    <scope>NUCLEOTIDE SEQUENCE [LARGE SCALE GENOMIC DNA]</scope>
    <source>
        <strain evidence="9 10">NCIMB 14900</strain>
    </source>
</reference>
<dbReference type="SUPFAM" id="SSF56645">
    <property type="entry name" value="Acyl-CoA dehydrogenase NM domain-like"/>
    <property type="match status" value="1"/>
</dbReference>
<dbReference type="InterPro" id="IPR036250">
    <property type="entry name" value="AcylCo_DH-like_C"/>
</dbReference>
<dbReference type="InterPro" id="IPR013786">
    <property type="entry name" value="AcylCoA_DH/ox_N"/>
</dbReference>
<protein>
    <submittedName>
        <fullName evidence="9">Acyl-CoA dehydrogenase family protein</fullName>
    </submittedName>
</protein>
<accession>A0ABZ1I064</accession>
<evidence type="ECO:0000256" key="5">
    <source>
        <dbReference type="RuleBase" id="RU362125"/>
    </source>
</evidence>
<keyword evidence="10" id="KW-1185">Reference proteome</keyword>
<evidence type="ECO:0000313" key="9">
    <source>
        <dbReference type="EMBL" id="WSE27489.1"/>
    </source>
</evidence>
<keyword evidence="5" id="KW-0560">Oxidoreductase</keyword>
<sequence>MPAERLLPTTEAEDLLALVREIARDELRPRADAAEEAEEFPRDAFTLLGKSGLLGLPYAEEWGGADLPYEVYLQALEEIAAAWMTVGVGLSVHTMSCYALAHFGTDEQRSRWLPDLLGGSLLGAYALSETQAGSDAAALSTRARRDGDDYVVNGTKAWITHAGAADFYTTMVRTSDDGGHGISCLLVDSSTPGLSAAPRERKMGLTGSPTAQMIFDHARVPASRLIGEEGSGLKIALSSLSSGRLGIAACAVGLAQAALDEAVAYAKGRTQFGKPIIEFQGLEFLLADMAATVESARATYLDAARRRDRGLDFQRQSSIAKLIATDGAMKVTTDAVQVLGGAGYTRDFPVERYMREAKVPQIFEGTNQIQRMVIARALKAS</sequence>
<comment type="cofactor">
    <cofactor evidence="1 5">
        <name>FAD</name>
        <dbReference type="ChEBI" id="CHEBI:57692"/>
    </cofactor>
</comment>
<evidence type="ECO:0000259" key="7">
    <source>
        <dbReference type="Pfam" id="PF02770"/>
    </source>
</evidence>
<evidence type="ECO:0000256" key="4">
    <source>
        <dbReference type="ARBA" id="ARBA00022827"/>
    </source>
</evidence>
<dbReference type="PROSITE" id="PS00073">
    <property type="entry name" value="ACYL_COA_DH_2"/>
    <property type="match status" value="1"/>
</dbReference>
<dbReference type="InterPro" id="IPR037069">
    <property type="entry name" value="AcylCoA_DH/ox_N_sf"/>
</dbReference>
<dbReference type="InterPro" id="IPR006091">
    <property type="entry name" value="Acyl-CoA_Oxase/DH_mid-dom"/>
</dbReference>
<dbReference type="InterPro" id="IPR046373">
    <property type="entry name" value="Acyl-CoA_Oxase/DH_mid-dom_sf"/>
</dbReference>
<evidence type="ECO:0000256" key="2">
    <source>
        <dbReference type="ARBA" id="ARBA00009347"/>
    </source>
</evidence>
<dbReference type="Gene3D" id="1.10.540.10">
    <property type="entry name" value="Acyl-CoA dehydrogenase/oxidase, N-terminal domain"/>
    <property type="match status" value="1"/>
</dbReference>
<keyword evidence="4 5" id="KW-0274">FAD</keyword>
<evidence type="ECO:0000256" key="3">
    <source>
        <dbReference type="ARBA" id="ARBA00022630"/>
    </source>
</evidence>
<dbReference type="Gene3D" id="2.40.110.10">
    <property type="entry name" value="Butyryl-CoA Dehydrogenase, subunit A, domain 2"/>
    <property type="match status" value="1"/>
</dbReference>
<evidence type="ECO:0000259" key="6">
    <source>
        <dbReference type="Pfam" id="PF00441"/>
    </source>
</evidence>
<dbReference type="PANTHER" id="PTHR43884">
    <property type="entry name" value="ACYL-COA DEHYDROGENASE"/>
    <property type="match status" value="1"/>
</dbReference>
<feature type="domain" description="Acyl-CoA dehydrogenase/oxidase N-terminal" evidence="8">
    <location>
        <begin position="9"/>
        <end position="119"/>
    </location>
</feature>
<feature type="domain" description="Acyl-CoA oxidase/dehydrogenase middle" evidence="7">
    <location>
        <begin position="124"/>
        <end position="217"/>
    </location>
</feature>
<feature type="domain" description="Acyl-CoA dehydrogenase/oxidase C-terminal" evidence="6">
    <location>
        <begin position="230"/>
        <end position="378"/>
    </location>
</feature>
<proteinExistence type="inferred from homology"/>
<dbReference type="EMBL" id="CP142149">
    <property type="protein sequence ID" value="WSE27489.1"/>
    <property type="molecule type" value="Genomic_DNA"/>
</dbReference>
<evidence type="ECO:0000256" key="1">
    <source>
        <dbReference type="ARBA" id="ARBA00001974"/>
    </source>
</evidence>
<dbReference type="InterPro" id="IPR006089">
    <property type="entry name" value="Acyl-CoA_DH_CS"/>
</dbReference>
<dbReference type="RefSeq" id="WP_326566501.1">
    <property type="nucleotide sequence ID" value="NZ_CP142149.1"/>
</dbReference>
<dbReference type="SUPFAM" id="SSF47203">
    <property type="entry name" value="Acyl-CoA dehydrogenase C-terminal domain-like"/>
    <property type="match status" value="1"/>
</dbReference>